<evidence type="ECO:0000313" key="2">
    <source>
        <dbReference type="Proteomes" id="UP000247696"/>
    </source>
</evidence>
<reference evidence="2" key="1">
    <citation type="submission" date="2017-11" db="EMBL/GenBank/DDBJ databases">
        <title>Otitis media/interna in a cat caused by the recently described species Corynebacterium provencense.</title>
        <authorList>
            <person name="Kittl S."/>
            <person name="Brodard I."/>
            <person name="Rychener L."/>
            <person name="Jores J."/>
            <person name="Roosje P."/>
            <person name="Gobeli Brawand S."/>
        </authorList>
    </citation>
    <scope>NUCLEOTIDE SEQUENCE [LARGE SCALE GENOMIC DNA]</scope>
    <source>
        <strain evidence="2">17KM38</strain>
    </source>
</reference>
<name>A0A2Z3YPA1_9CORY</name>
<protein>
    <recommendedName>
        <fullName evidence="3">DoxX family protein</fullName>
    </recommendedName>
</protein>
<dbReference type="AlphaFoldDB" id="A0A2Z3YPA1"/>
<keyword evidence="2" id="KW-1185">Reference proteome</keyword>
<evidence type="ECO:0008006" key="3">
    <source>
        <dbReference type="Google" id="ProtNLM"/>
    </source>
</evidence>
<dbReference type="Proteomes" id="UP000247696">
    <property type="component" value="Chromosome"/>
</dbReference>
<organism evidence="1 2">
    <name type="scientific">Corynebacterium provencense</name>
    <dbReference type="NCBI Taxonomy" id="1737425"/>
    <lineage>
        <taxon>Bacteria</taxon>
        <taxon>Bacillati</taxon>
        <taxon>Actinomycetota</taxon>
        <taxon>Actinomycetes</taxon>
        <taxon>Mycobacteriales</taxon>
        <taxon>Corynebacteriaceae</taxon>
        <taxon>Corynebacterium</taxon>
    </lineage>
</organism>
<dbReference type="RefSeq" id="WP_078057371.1">
    <property type="nucleotide sequence ID" value="NZ_CABKVS010000002.1"/>
</dbReference>
<dbReference type="STRING" id="1737425.GCA_900049755_02217"/>
<dbReference type="PANTHER" id="PTHR36974">
    <property type="entry name" value="MEMBRANE PROTEIN-RELATED"/>
    <property type="match status" value="1"/>
</dbReference>
<sequence>MGLIRDREVTVDRSKTRAVVWATVFGGAGVLHFTARRFYDAIVPAQLPGPARYWTWGSAVAEFGLAAAIASPGTREKAAVPAALFLAGVLPANVKMALDWQRDPRKSPLLRAGGWVRVVGQVPMIMSVLRLRGQGR</sequence>
<proteinExistence type="predicted"/>
<accession>A0A2Z3YPA1</accession>
<dbReference type="KEGG" id="cpre:Csp1_04200"/>
<evidence type="ECO:0000313" key="1">
    <source>
        <dbReference type="EMBL" id="AWT25241.1"/>
    </source>
</evidence>
<dbReference type="PANTHER" id="PTHR36974:SF1">
    <property type="entry name" value="DOXX FAMILY MEMBRANE PROTEIN"/>
    <property type="match status" value="1"/>
</dbReference>
<gene>
    <name evidence="1" type="ORF">Csp1_04200</name>
</gene>
<dbReference type="EMBL" id="CP024988">
    <property type="protein sequence ID" value="AWT25241.1"/>
    <property type="molecule type" value="Genomic_DNA"/>
</dbReference>